<proteinExistence type="predicted"/>
<dbReference type="Proteomes" id="UP001268610">
    <property type="component" value="Unassembled WGS sequence"/>
</dbReference>
<feature type="non-terminal residue" evidence="2">
    <location>
        <position position="108"/>
    </location>
</feature>
<evidence type="ECO:0000256" key="1">
    <source>
        <dbReference type="SAM" id="Phobius"/>
    </source>
</evidence>
<keyword evidence="1" id="KW-1133">Transmembrane helix</keyword>
<accession>A0AAJ2H4Q6</accession>
<dbReference type="AlphaFoldDB" id="A0AAJ2H4Q6"/>
<protein>
    <submittedName>
        <fullName evidence="2">Uncharacterized protein</fullName>
    </submittedName>
</protein>
<organism evidence="2 3">
    <name type="scientific">Rhizobium hidalgonense</name>
    <dbReference type="NCBI Taxonomy" id="1538159"/>
    <lineage>
        <taxon>Bacteria</taxon>
        <taxon>Pseudomonadati</taxon>
        <taxon>Pseudomonadota</taxon>
        <taxon>Alphaproteobacteria</taxon>
        <taxon>Hyphomicrobiales</taxon>
        <taxon>Rhizobiaceae</taxon>
        <taxon>Rhizobium/Agrobacterium group</taxon>
        <taxon>Rhizobium</taxon>
    </lineage>
</organism>
<evidence type="ECO:0000313" key="2">
    <source>
        <dbReference type="EMBL" id="MDR9777656.1"/>
    </source>
</evidence>
<reference evidence="2" key="1">
    <citation type="submission" date="2023-04" db="EMBL/GenBank/DDBJ databases">
        <title>Genomic characterization of faba bean (Vicia faba) microsymbionts in Mexican soils.</title>
        <authorList>
            <person name="Rivera Orduna F.N."/>
            <person name="Guevara-Luna J."/>
            <person name="Yan J."/>
            <person name="Arroyo-Herrera I."/>
            <person name="Li Y."/>
            <person name="Vasquez-Murrieta M.S."/>
            <person name="Wang E.T."/>
        </authorList>
    </citation>
    <scope>NUCLEOTIDE SEQUENCE</scope>
    <source>
        <strain evidence="2">CH26</strain>
    </source>
</reference>
<gene>
    <name evidence="2" type="ORF">RJJ65_34550</name>
</gene>
<keyword evidence="1" id="KW-0812">Transmembrane</keyword>
<evidence type="ECO:0000313" key="3">
    <source>
        <dbReference type="Proteomes" id="UP001268610"/>
    </source>
</evidence>
<keyword evidence="1" id="KW-0472">Membrane</keyword>
<name>A0AAJ2H4Q6_9HYPH</name>
<sequence>MNRALVWRTIQNSTWLIGGLILLGVAFFLWIGIQVHQHIVVEKPVEQGDVPIEPEKVRFSSTLGMMTDVVPPLDLSQTSTSAVHTAEFRGADYIKEQSNRWYLHVMNV</sequence>
<feature type="transmembrane region" description="Helical" evidence="1">
    <location>
        <begin position="12"/>
        <end position="33"/>
    </location>
</feature>
<dbReference type="RefSeq" id="WP_310865860.1">
    <property type="nucleotide sequence ID" value="NZ_JAVLSF010000082.1"/>
</dbReference>
<dbReference type="EMBL" id="JAVLSF010000082">
    <property type="protein sequence ID" value="MDR9777656.1"/>
    <property type="molecule type" value="Genomic_DNA"/>
</dbReference>
<comment type="caution">
    <text evidence="2">The sequence shown here is derived from an EMBL/GenBank/DDBJ whole genome shotgun (WGS) entry which is preliminary data.</text>
</comment>